<evidence type="ECO:0000313" key="7">
    <source>
        <dbReference type="Proteomes" id="UP000295578"/>
    </source>
</evidence>
<dbReference type="NCBIfam" id="NF002017">
    <property type="entry name" value="PRK00823.1-2"/>
    <property type="match status" value="1"/>
</dbReference>
<evidence type="ECO:0000256" key="1">
    <source>
        <dbReference type="ARBA" id="ARBA00001554"/>
    </source>
</evidence>
<dbReference type="RefSeq" id="WP_132205935.1">
    <property type="nucleotide sequence ID" value="NZ_SMKY01000475.1"/>
</dbReference>
<keyword evidence="7" id="KW-1185">Reference proteome</keyword>
<proteinExistence type="inferred from homology"/>
<reference evidence="6 7" key="1">
    <citation type="submission" date="2019-03" db="EMBL/GenBank/DDBJ databases">
        <title>Draft genome sequences of novel Actinobacteria.</title>
        <authorList>
            <person name="Sahin N."/>
            <person name="Ay H."/>
            <person name="Saygin H."/>
        </authorList>
    </citation>
    <scope>NUCLEOTIDE SEQUENCE [LARGE SCALE GENOMIC DNA]</scope>
    <source>
        <strain evidence="6 7">DSM 45941</strain>
    </source>
</reference>
<evidence type="ECO:0000256" key="2">
    <source>
        <dbReference type="ARBA" id="ARBA00006472"/>
    </source>
</evidence>
<sequence length="99" mass="10547">MADTLDDTAVAGRLRGLPAWTRDGDEIRRTVKAPSFPAGIDVVTDVARAAEDAGHHPDIDIRWRTLTFALTTHSAGGLTGKDFDLAARIDEIAARHGAA</sequence>
<dbReference type="Gene3D" id="3.30.1360.20">
    <property type="entry name" value="Transcriptional coactivator/pterin dehydratase"/>
    <property type="match status" value="1"/>
</dbReference>
<gene>
    <name evidence="6" type="ORF">E1293_44875</name>
</gene>
<evidence type="ECO:0000256" key="3">
    <source>
        <dbReference type="ARBA" id="ARBA00013252"/>
    </source>
</evidence>
<comment type="similarity">
    <text evidence="2">Belongs to the pterin-4-alpha-carbinolamine dehydratase family.</text>
</comment>
<dbReference type="InterPro" id="IPR001533">
    <property type="entry name" value="Pterin_deHydtase"/>
</dbReference>
<keyword evidence="5 6" id="KW-0456">Lyase</keyword>
<dbReference type="PANTHER" id="PTHR12599:SF0">
    <property type="entry name" value="PTERIN-4-ALPHA-CARBINOLAMINE DEHYDRATASE"/>
    <property type="match status" value="1"/>
</dbReference>
<dbReference type="SUPFAM" id="SSF55248">
    <property type="entry name" value="PCD-like"/>
    <property type="match status" value="1"/>
</dbReference>
<evidence type="ECO:0000313" key="6">
    <source>
        <dbReference type="EMBL" id="TDD61539.1"/>
    </source>
</evidence>
<organism evidence="6 7">
    <name type="scientific">Actinomadura darangshiensis</name>
    <dbReference type="NCBI Taxonomy" id="705336"/>
    <lineage>
        <taxon>Bacteria</taxon>
        <taxon>Bacillati</taxon>
        <taxon>Actinomycetota</taxon>
        <taxon>Actinomycetes</taxon>
        <taxon>Streptosporangiales</taxon>
        <taxon>Thermomonosporaceae</taxon>
        <taxon>Actinomadura</taxon>
    </lineage>
</organism>
<evidence type="ECO:0000256" key="5">
    <source>
        <dbReference type="ARBA" id="ARBA00023239"/>
    </source>
</evidence>
<dbReference type="Proteomes" id="UP000295578">
    <property type="component" value="Unassembled WGS sequence"/>
</dbReference>
<evidence type="ECO:0000256" key="4">
    <source>
        <dbReference type="ARBA" id="ARBA00021735"/>
    </source>
</evidence>
<dbReference type="PANTHER" id="PTHR12599">
    <property type="entry name" value="PTERIN-4-ALPHA-CARBINOLAMINE DEHYDRATASE"/>
    <property type="match status" value="1"/>
</dbReference>
<accession>A0A4R4ZU95</accession>
<dbReference type="EC" id="4.2.1.96" evidence="3"/>
<dbReference type="GO" id="GO:0006729">
    <property type="term" value="P:tetrahydrobiopterin biosynthetic process"/>
    <property type="evidence" value="ECO:0007669"/>
    <property type="project" value="InterPro"/>
</dbReference>
<dbReference type="Pfam" id="PF01329">
    <property type="entry name" value="Pterin_4a"/>
    <property type="match status" value="1"/>
</dbReference>
<name>A0A4R4ZU95_9ACTN</name>
<dbReference type="AlphaFoldDB" id="A0A4R4ZU95"/>
<dbReference type="InterPro" id="IPR036428">
    <property type="entry name" value="PCD_sf"/>
</dbReference>
<dbReference type="GO" id="GO:0008124">
    <property type="term" value="F:4-alpha-hydroxytetrahydrobiopterin dehydratase activity"/>
    <property type="evidence" value="ECO:0007669"/>
    <property type="project" value="UniProtKB-EC"/>
</dbReference>
<dbReference type="OrthoDB" id="15077at2"/>
<comment type="caution">
    <text evidence="6">The sequence shown here is derived from an EMBL/GenBank/DDBJ whole genome shotgun (WGS) entry which is preliminary data.</text>
</comment>
<dbReference type="CDD" id="cd00488">
    <property type="entry name" value="PCD_DCoH"/>
    <property type="match status" value="1"/>
</dbReference>
<dbReference type="EMBL" id="SMKY01000475">
    <property type="protein sequence ID" value="TDD61539.1"/>
    <property type="molecule type" value="Genomic_DNA"/>
</dbReference>
<protein>
    <recommendedName>
        <fullName evidence="4">Putative pterin-4-alpha-carbinolamine dehydratase</fullName>
        <ecNumber evidence="3">4.2.1.96</ecNumber>
    </recommendedName>
</protein>
<comment type="catalytic activity">
    <reaction evidence="1">
        <text>(4aS,6R)-4a-hydroxy-L-erythro-5,6,7,8-tetrahydrobiopterin = (6R)-L-erythro-6,7-dihydrobiopterin + H2O</text>
        <dbReference type="Rhea" id="RHEA:11920"/>
        <dbReference type="ChEBI" id="CHEBI:15377"/>
        <dbReference type="ChEBI" id="CHEBI:15642"/>
        <dbReference type="ChEBI" id="CHEBI:43120"/>
        <dbReference type="EC" id="4.2.1.96"/>
    </reaction>
</comment>